<dbReference type="Gene3D" id="2.60.40.10">
    <property type="entry name" value="Immunoglobulins"/>
    <property type="match status" value="1"/>
</dbReference>
<dbReference type="PROSITE" id="PS50835">
    <property type="entry name" value="IG_LIKE"/>
    <property type="match status" value="1"/>
</dbReference>
<protein>
    <submittedName>
        <fullName evidence="2">Ig-like domain-containing protein</fullName>
    </submittedName>
</protein>
<dbReference type="EMBL" id="BPLR01018245">
    <property type="protein sequence ID" value="GIY98027.1"/>
    <property type="molecule type" value="Genomic_DNA"/>
</dbReference>
<comment type="caution">
    <text evidence="2">The sequence shown here is derived from an EMBL/GenBank/DDBJ whole genome shotgun (WGS) entry which is preliminary data.</text>
</comment>
<organism evidence="2 3">
    <name type="scientific">Caerostris extrusa</name>
    <name type="common">Bark spider</name>
    <name type="synonym">Caerostris bankana</name>
    <dbReference type="NCBI Taxonomy" id="172846"/>
    <lineage>
        <taxon>Eukaryota</taxon>
        <taxon>Metazoa</taxon>
        <taxon>Ecdysozoa</taxon>
        <taxon>Arthropoda</taxon>
        <taxon>Chelicerata</taxon>
        <taxon>Arachnida</taxon>
        <taxon>Araneae</taxon>
        <taxon>Araneomorphae</taxon>
        <taxon>Entelegynae</taxon>
        <taxon>Araneoidea</taxon>
        <taxon>Araneidae</taxon>
        <taxon>Caerostris</taxon>
    </lineage>
</organism>
<keyword evidence="3" id="KW-1185">Reference proteome</keyword>
<dbReference type="InterPro" id="IPR013783">
    <property type="entry name" value="Ig-like_fold"/>
</dbReference>
<sequence>MVTYIFVEGDLVVFEKINRKKCLIEDFPDYGEPIIVMGPSNTTAMMGDIVVFTCDTTGDPPPQVSWQRNGRNIHINGHSSYKILDSGSLQLDSGAGRLRSLSLLGKEREGDCQFRDSASASRRYLLLLVLFPLP</sequence>
<dbReference type="AlphaFoldDB" id="A0AAV4XTH4"/>
<feature type="domain" description="Ig-like" evidence="1">
    <location>
        <begin position="33"/>
        <end position="70"/>
    </location>
</feature>
<evidence type="ECO:0000313" key="3">
    <source>
        <dbReference type="Proteomes" id="UP001054945"/>
    </source>
</evidence>
<dbReference type="SUPFAM" id="SSF48726">
    <property type="entry name" value="Immunoglobulin"/>
    <property type="match status" value="1"/>
</dbReference>
<proteinExistence type="predicted"/>
<reference evidence="2 3" key="1">
    <citation type="submission" date="2021-06" db="EMBL/GenBank/DDBJ databases">
        <title>Caerostris extrusa draft genome.</title>
        <authorList>
            <person name="Kono N."/>
            <person name="Arakawa K."/>
        </authorList>
    </citation>
    <scope>NUCLEOTIDE SEQUENCE [LARGE SCALE GENOMIC DNA]</scope>
</reference>
<dbReference type="InterPro" id="IPR007110">
    <property type="entry name" value="Ig-like_dom"/>
</dbReference>
<dbReference type="InterPro" id="IPR036179">
    <property type="entry name" value="Ig-like_dom_sf"/>
</dbReference>
<evidence type="ECO:0000313" key="2">
    <source>
        <dbReference type="EMBL" id="GIY98027.1"/>
    </source>
</evidence>
<dbReference type="Proteomes" id="UP001054945">
    <property type="component" value="Unassembled WGS sequence"/>
</dbReference>
<name>A0AAV4XTH4_CAEEX</name>
<accession>A0AAV4XTH4</accession>
<dbReference type="Pfam" id="PF13927">
    <property type="entry name" value="Ig_3"/>
    <property type="match status" value="1"/>
</dbReference>
<evidence type="ECO:0000259" key="1">
    <source>
        <dbReference type="PROSITE" id="PS50835"/>
    </source>
</evidence>
<gene>
    <name evidence="2" type="primary">AVEN_23170_1</name>
    <name evidence="2" type="ORF">CEXT_588631</name>
</gene>